<accession>A0A1M6IPP5</accession>
<evidence type="ECO:0000313" key="2">
    <source>
        <dbReference type="Proteomes" id="UP000184442"/>
    </source>
</evidence>
<organism evidence="1 2">
    <name type="scientific">Lutispora thermophila DSM 19022</name>
    <dbReference type="NCBI Taxonomy" id="1122184"/>
    <lineage>
        <taxon>Bacteria</taxon>
        <taxon>Bacillati</taxon>
        <taxon>Bacillota</taxon>
        <taxon>Clostridia</taxon>
        <taxon>Lutisporales</taxon>
        <taxon>Lutisporaceae</taxon>
        <taxon>Lutispora</taxon>
    </lineage>
</organism>
<evidence type="ECO:0000313" key="1">
    <source>
        <dbReference type="EMBL" id="SHJ36426.1"/>
    </source>
</evidence>
<dbReference type="RefSeq" id="WP_073027810.1">
    <property type="nucleotide sequence ID" value="NZ_FQZS01000036.1"/>
</dbReference>
<dbReference type="Proteomes" id="UP000184442">
    <property type="component" value="Unassembled WGS sequence"/>
</dbReference>
<dbReference type="AlphaFoldDB" id="A0A1M6IPP5"/>
<proteinExistence type="predicted"/>
<reference evidence="1 2" key="1">
    <citation type="submission" date="2016-11" db="EMBL/GenBank/DDBJ databases">
        <authorList>
            <person name="Jaros S."/>
            <person name="Januszkiewicz K."/>
            <person name="Wedrychowicz H."/>
        </authorList>
    </citation>
    <scope>NUCLEOTIDE SEQUENCE [LARGE SCALE GENOMIC DNA]</scope>
    <source>
        <strain evidence="1 2">DSM 19022</strain>
    </source>
</reference>
<name>A0A1M6IPP5_9FIRM</name>
<dbReference type="OrthoDB" id="9255780at2"/>
<keyword evidence="2" id="KW-1185">Reference proteome</keyword>
<protein>
    <submittedName>
        <fullName evidence="1">Uncharacterized protein</fullName>
    </submittedName>
</protein>
<gene>
    <name evidence="1" type="ORF">SAMN02745176_03350</name>
</gene>
<dbReference type="EMBL" id="FQZS01000036">
    <property type="protein sequence ID" value="SHJ36426.1"/>
    <property type="molecule type" value="Genomic_DNA"/>
</dbReference>
<dbReference type="STRING" id="1122184.SAMN02745176_03350"/>
<sequence>MTYPFVKRLRYKMESYNNIAYKDNCDPIYYETEIYKVSLENKILVCDFKVYYSSIEDAREEIEKLLRSWEIDAGLNHGVGALKFKFLDADIIDRDITDRDINEENILDGDILDKKVINKRSITVNASVTLNASVSIRVIKGKYPDVPVSFQTNPYVEIAWMRYVKYLEGKEPLLSMAYFIYSLLQGLSGGTHYIREKYKISKKVIDKLAVLISERGDYYTARKGKKLKFIPLQNDEIQWIEACIKMIIRRLGEYEKNPNDLVFITMDSLPKLGEKH</sequence>